<evidence type="ECO:0000313" key="1">
    <source>
        <dbReference type="EMBL" id="WFD48240.1"/>
    </source>
</evidence>
<proteinExistence type="predicted"/>
<dbReference type="Pfam" id="PF07855">
    <property type="entry name" value="ATG101"/>
    <property type="match status" value="1"/>
</dbReference>
<protein>
    <recommendedName>
        <fullName evidence="3">Autophagy-related protein 101</fullName>
    </recommendedName>
</protein>
<dbReference type="InterPro" id="IPR012445">
    <property type="entry name" value="ATG101"/>
</dbReference>
<evidence type="ECO:0000313" key="2">
    <source>
        <dbReference type="Proteomes" id="UP000818624"/>
    </source>
</evidence>
<name>A0ABY8EU50_MALFU</name>
<gene>
    <name evidence="1" type="ORF">GLX27_002908</name>
</gene>
<keyword evidence="2" id="KW-1185">Reference proteome</keyword>
<organism evidence="1 2">
    <name type="scientific">Malassezia furfur</name>
    <name type="common">Pityriasis versicolor infection agent</name>
    <name type="synonym">Pityrosporum furfur</name>
    <dbReference type="NCBI Taxonomy" id="55194"/>
    <lineage>
        <taxon>Eukaryota</taxon>
        <taxon>Fungi</taxon>
        <taxon>Dikarya</taxon>
        <taxon>Basidiomycota</taxon>
        <taxon>Ustilaginomycotina</taxon>
        <taxon>Malasseziomycetes</taxon>
        <taxon>Malasseziales</taxon>
        <taxon>Malasseziaceae</taxon>
        <taxon>Malassezia</taxon>
    </lineage>
</organism>
<accession>A0ABY8EU50</accession>
<dbReference type="Proteomes" id="UP000818624">
    <property type="component" value="Chromosome 3"/>
</dbReference>
<sequence>MRPSAPPLFTHEVTLARAQAEEVIEGMLHTVLFFRLLGTLEPMTVEVCGVELPHVLDVTMQKRVAETTAKILGRADEEVKREGTALVDILVSWHEPAETPRSPSAPPAAQDRAPPSYPIFHSPYSWLASALAGGKSDARGGRRGVC</sequence>
<evidence type="ECO:0008006" key="3">
    <source>
        <dbReference type="Google" id="ProtNLM"/>
    </source>
</evidence>
<dbReference type="EMBL" id="CP046236">
    <property type="protein sequence ID" value="WFD48240.1"/>
    <property type="molecule type" value="Genomic_DNA"/>
</dbReference>
<reference evidence="1 2" key="1">
    <citation type="journal article" date="2020" name="Elife">
        <title>Loss of centromere function drives karyotype evolution in closely related Malassezia species.</title>
        <authorList>
            <person name="Sankaranarayanan S.R."/>
            <person name="Ianiri G."/>
            <person name="Coelho M.A."/>
            <person name="Reza M.H."/>
            <person name="Thimmappa B.C."/>
            <person name="Ganguly P."/>
            <person name="Vadnala R.N."/>
            <person name="Sun S."/>
            <person name="Siddharthan R."/>
            <person name="Tellgren-Roth C."/>
            <person name="Dawson T.L."/>
            <person name="Heitman J."/>
            <person name="Sanyal K."/>
        </authorList>
    </citation>
    <scope>NUCLEOTIDE SEQUENCE [LARGE SCALE GENOMIC DNA]</scope>
    <source>
        <strain evidence="1">CBS14141</strain>
    </source>
</reference>